<name>A0A7T4EH71_9CORY</name>
<dbReference type="Gene3D" id="1.10.10.10">
    <property type="entry name" value="Winged helix-like DNA-binding domain superfamily/Winged helix DNA-binding domain"/>
    <property type="match status" value="1"/>
</dbReference>
<dbReference type="GO" id="GO:0003700">
    <property type="term" value="F:DNA-binding transcription factor activity"/>
    <property type="evidence" value="ECO:0007669"/>
    <property type="project" value="InterPro"/>
</dbReference>
<protein>
    <submittedName>
        <fullName evidence="5">FadR family transcriptional regulator</fullName>
    </submittedName>
</protein>
<dbReference type="PANTHER" id="PTHR43537:SF44">
    <property type="entry name" value="GNTR FAMILY REGULATORY PROTEIN"/>
    <property type="match status" value="1"/>
</dbReference>
<sequence>MALSRRTNQATPKLESVLDTLGSDIVSGVIAPGTVFTLQDLSDKYSISRTVAREAMRALEQLGLAKSSRRVGITVLPKDNWAVFDDDIISWRLASETERDDQLLSLTELRVGIEPIAARLMACRATEEQRKELRVLGEKIHQLGSRGMGNSDQFLDADIRYHTLLLEGSGNEMFINLAPTIAAVLVGRTRSGRMPHVPHPTAMHMHRELANAITMHDPDRAERSAQAILAEVRDALTAGSK</sequence>
<dbReference type="Gene3D" id="1.20.120.530">
    <property type="entry name" value="GntR ligand-binding domain-like"/>
    <property type="match status" value="1"/>
</dbReference>
<dbReference type="InterPro" id="IPR036388">
    <property type="entry name" value="WH-like_DNA-bd_sf"/>
</dbReference>
<accession>A0A7T4EH71</accession>
<dbReference type="InterPro" id="IPR011711">
    <property type="entry name" value="GntR_C"/>
</dbReference>
<dbReference type="OrthoDB" id="4164516at2"/>
<dbReference type="PROSITE" id="PS50949">
    <property type="entry name" value="HTH_GNTR"/>
    <property type="match status" value="1"/>
</dbReference>
<dbReference type="GO" id="GO:0003677">
    <property type="term" value="F:DNA binding"/>
    <property type="evidence" value="ECO:0007669"/>
    <property type="project" value="UniProtKB-KW"/>
</dbReference>
<gene>
    <name evidence="5" type="ORF">I6I10_05415</name>
    <name evidence="6" type="ORF">I6J21_10070</name>
</gene>
<evidence type="ECO:0000256" key="2">
    <source>
        <dbReference type="ARBA" id="ARBA00023125"/>
    </source>
</evidence>
<dbReference type="EMBL" id="CP069534">
    <property type="protein sequence ID" value="QRP70115.1"/>
    <property type="molecule type" value="Genomic_DNA"/>
</dbReference>
<dbReference type="InterPro" id="IPR000524">
    <property type="entry name" value="Tscrpt_reg_HTH_GntR"/>
</dbReference>
<dbReference type="SUPFAM" id="SSF46785">
    <property type="entry name" value="Winged helix' DNA-binding domain"/>
    <property type="match status" value="1"/>
</dbReference>
<keyword evidence="1" id="KW-0805">Transcription regulation</keyword>
<evidence type="ECO:0000313" key="5">
    <source>
        <dbReference type="EMBL" id="QQB47331.1"/>
    </source>
</evidence>
<dbReference type="SMART" id="SM00345">
    <property type="entry name" value="HTH_GNTR"/>
    <property type="match status" value="1"/>
</dbReference>
<dbReference type="InterPro" id="IPR008920">
    <property type="entry name" value="TF_FadR/GntR_C"/>
</dbReference>
<dbReference type="GeneID" id="92760828"/>
<evidence type="ECO:0000256" key="3">
    <source>
        <dbReference type="ARBA" id="ARBA00023163"/>
    </source>
</evidence>
<proteinExistence type="predicted"/>
<dbReference type="EMBL" id="CP066007">
    <property type="protein sequence ID" value="QQB47331.1"/>
    <property type="molecule type" value="Genomic_DNA"/>
</dbReference>
<reference evidence="5 7" key="1">
    <citation type="submission" date="2020-12" db="EMBL/GenBank/DDBJ databases">
        <title>FDA dAtabase for Regulatory Grade micrObial Sequences (FDA-ARGOS): Supporting development and validation of Infectious Disease Dx tests.</title>
        <authorList>
            <person name="Sproer C."/>
            <person name="Gronow S."/>
            <person name="Severitt S."/>
            <person name="Schroder I."/>
            <person name="Tallon L."/>
            <person name="Sadzewicz L."/>
            <person name="Zhao X."/>
            <person name="Boylan J."/>
            <person name="Ott S."/>
            <person name="Bowen H."/>
            <person name="Vavikolanu K."/>
            <person name="Mehta A."/>
            <person name="Aluvathingal J."/>
            <person name="Nadendla S."/>
            <person name="Lowell S."/>
            <person name="Myers T."/>
            <person name="Yan Y."/>
            <person name="Sichtig H."/>
        </authorList>
    </citation>
    <scope>NUCLEOTIDE SEQUENCE [LARGE SCALE GENOMIC DNA]</scope>
    <source>
        <strain evidence="5 7">FDAARGOS_1053</strain>
        <strain evidence="6">FDAARGOS_1191</strain>
    </source>
</reference>
<evidence type="ECO:0000313" key="6">
    <source>
        <dbReference type="EMBL" id="QRP70115.1"/>
    </source>
</evidence>
<keyword evidence="3" id="KW-0804">Transcription</keyword>
<dbReference type="SUPFAM" id="SSF48008">
    <property type="entry name" value="GntR ligand-binding domain-like"/>
    <property type="match status" value="1"/>
</dbReference>
<dbReference type="PANTHER" id="PTHR43537">
    <property type="entry name" value="TRANSCRIPTIONAL REGULATOR, GNTR FAMILY"/>
    <property type="match status" value="1"/>
</dbReference>
<dbReference type="Pfam" id="PF00392">
    <property type="entry name" value="GntR"/>
    <property type="match status" value="1"/>
</dbReference>
<dbReference type="Pfam" id="PF07729">
    <property type="entry name" value="FCD"/>
    <property type="match status" value="1"/>
</dbReference>
<feature type="domain" description="HTH gntR-type" evidence="4">
    <location>
        <begin position="11"/>
        <end position="78"/>
    </location>
</feature>
<organism evidence="5 7">
    <name type="scientific">Corynebacterium glucuronolyticum</name>
    <dbReference type="NCBI Taxonomy" id="39791"/>
    <lineage>
        <taxon>Bacteria</taxon>
        <taxon>Bacillati</taxon>
        <taxon>Actinomycetota</taxon>
        <taxon>Actinomycetes</taxon>
        <taxon>Mycobacteriales</taxon>
        <taxon>Corynebacteriaceae</taxon>
        <taxon>Corynebacterium</taxon>
    </lineage>
</organism>
<dbReference type="Proteomes" id="UP000596145">
    <property type="component" value="Chromosome"/>
</dbReference>
<dbReference type="RefSeq" id="WP_005388951.1">
    <property type="nucleotide sequence ID" value="NZ_CP066007.1"/>
</dbReference>
<dbReference type="AlphaFoldDB" id="A0A7T4EH71"/>
<dbReference type="Proteomes" id="UP000617681">
    <property type="component" value="Chromosome"/>
</dbReference>
<dbReference type="SMART" id="SM00895">
    <property type="entry name" value="FCD"/>
    <property type="match status" value="1"/>
</dbReference>
<dbReference type="InterPro" id="IPR036390">
    <property type="entry name" value="WH_DNA-bd_sf"/>
</dbReference>
<evidence type="ECO:0000256" key="1">
    <source>
        <dbReference type="ARBA" id="ARBA00023015"/>
    </source>
</evidence>
<evidence type="ECO:0000313" key="7">
    <source>
        <dbReference type="Proteomes" id="UP000596145"/>
    </source>
</evidence>
<evidence type="ECO:0000259" key="4">
    <source>
        <dbReference type="PROSITE" id="PS50949"/>
    </source>
</evidence>
<keyword evidence="2" id="KW-0238">DNA-binding</keyword>